<name>A0ABZ0Y8G0_9GAMM</name>
<gene>
    <name evidence="1" type="ORF">SR908_12850</name>
</gene>
<organism evidence="1 2">
    <name type="scientific">Chromohalobacter canadensis</name>
    <dbReference type="NCBI Taxonomy" id="141389"/>
    <lineage>
        <taxon>Bacteria</taxon>
        <taxon>Pseudomonadati</taxon>
        <taxon>Pseudomonadota</taxon>
        <taxon>Gammaproteobacteria</taxon>
        <taxon>Oceanospirillales</taxon>
        <taxon>Halomonadaceae</taxon>
        <taxon>Chromohalobacter</taxon>
    </lineage>
</organism>
<dbReference type="RefSeq" id="WP_246921832.1">
    <property type="nucleotide sequence ID" value="NZ_CP140151.1"/>
</dbReference>
<keyword evidence="2" id="KW-1185">Reference proteome</keyword>
<sequence length="406" mass="46699">MYYDYFNQPGMEGLHIFEFSNSPYASFFYEDSLVFERNKKKIGVVDQFQGKRPAVLNKDFLVNGKQLQLCFVQTLILDSHVIDGLHRFVSGAGKLDDSARLVIIDFLKHVSRMRCDYSPVFYLVENFAKSPIEQFIKKSSEKLCSLLKLHCMDEEIFIESNRIELKSDAVEYYCSLYKASDLDGCAVNWVESFLATGGLGYYENMIKVSYACLLKMVLLHFMDPKVNQENVLRKNDEFETFLCKDLKVLPARELNLALYYFSNLAGRFVNVQSNMGFDKAVKNLKATAWDLLLLRLPEFLLTPSSLPEVNTAYVVTSEEKLLSVGNMFGVESIYYPDLESKGSPLLSFKTEVFESIISKEKLGCLWRNRAELSIKRAREKTATPISDEMLDWLIEDLENQMRNLCT</sequence>
<accession>A0ABZ0Y8G0</accession>
<evidence type="ECO:0000313" key="2">
    <source>
        <dbReference type="Proteomes" id="UP001321908"/>
    </source>
</evidence>
<dbReference type="EMBL" id="CP140151">
    <property type="protein sequence ID" value="WQH08355.1"/>
    <property type="molecule type" value="Genomic_DNA"/>
</dbReference>
<proteinExistence type="predicted"/>
<evidence type="ECO:0000313" key="1">
    <source>
        <dbReference type="EMBL" id="WQH08355.1"/>
    </source>
</evidence>
<reference evidence="1 2" key="1">
    <citation type="submission" date="2023-11" db="EMBL/GenBank/DDBJ databases">
        <title>MicrobeMod: A computational toolkit for identifying prokaryotic methylation and restriction-modification with nanopore sequencing.</title>
        <authorList>
            <person name="Crits-Christoph A."/>
            <person name="Kang S.C."/>
            <person name="Lee H."/>
            <person name="Ostrov N."/>
        </authorList>
    </citation>
    <scope>NUCLEOTIDE SEQUENCE [LARGE SCALE GENOMIC DNA]</scope>
    <source>
        <strain evidence="1 2">ATCC 43984</strain>
    </source>
</reference>
<dbReference type="Proteomes" id="UP001321908">
    <property type="component" value="Chromosome"/>
</dbReference>
<protein>
    <submittedName>
        <fullName evidence="1">Uncharacterized protein</fullName>
    </submittedName>
</protein>